<dbReference type="AlphaFoldDB" id="A0A533Q644"/>
<evidence type="ECO:0000313" key="2">
    <source>
        <dbReference type="Proteomes" id="UP000319783"/>
    </source>
</evidence>
<protein>
    <submittedName>
        <fullName evidence="1">Uncharacterized protein</fullName>
    </submittedName>
</protein>
<evidence type="ECO:0000313" key="1">
    <source>
        <dbReference type="EMBL" id="TLD40047.1"/>
    </source>
</evidence>
<comment type="caution">
    <text evidence="1">The sequence shown here is derived from an EMBL/GenBank/DDBJ whole genome shotgun (WGS) entry which is preliminary data.</text>
</comment>
<accession>A0A533Q644</accession>
<dbReference type="EMBL" id="SULG01000140">
    <property type="protein sequence ID" value="TLD40047.1"/>
    <property type="molecule type" value="Genomic_DNA"/>
</dbReference>
<dbReference type="Proteomes" id="UP000319783">
    <property type="component" value="Unassembled WGS sequence"/>
</dbReference>
<organism evidence="1 2">
    <name type="scientific">Candidatus Jettenia ecosi</name>
    <dbReference type="NCBI Taxonomy" id="2494326"/>
    <lineage>
        <taxon>Bacteria</taxon>
        <taxon>Pseudomonadati</taxon>
        <taxon>Planctomycetota</taxon>
        <taxon>Candidatus Brocadiia</taxon>
        <taxon>Candidatus Brocadiales</taxon>
        <taxon>Candidatus Brocadiaceae</taxon>
        <taxon>Candidatus Jettenia</taxon>
    </lineage>
</organism>
<proteinExistence type="predicted"/>
<gene>
    <name evidence="1" type="ORF">JETT_3685</name>
</gene>
<sequence length="39" mass="4292">MSEHNVETQRLASLPLCTGQTLITIPENGEHVIYKTIPG</sequence>
<reference evidence="1 2" key="1">
    <citation type="submission" date="2019-04" db="EMBL/GenBank/DDBJ databases">
        <title>Genome of a novel bacterium Candidatus Jettenia ecosi reconstructed from metagenome of an anammox bioreactor.</title>
        <authorList>
            <person name="Mardanov A.V."/>
            <person name="Beletsky A.V."/>
            <person name="Ravin N.V."/>
            <person name="Botchkova E.A."/>
            <person name="Litti Y.V."/>
            <person name="Nozhevnikova A.N."/>
        </authorList>
    </citation>
    <scope>NUCLEOTIDE SEQUENCE [LARGE SCALE GENOMIC DNA]</scope>
    <source>
        <strain evidence="1">J2</strain>
    </source>
</reference>
<name>A0A533Q644_9BACT</name>